<dbReference type="Proteomes" id="UP001205185">
    <property type="component" value="Unassembled WGS sequence"/>
</dbReference>
<dbReference type="EMBL" id="JAMTCO010000012">
    <property type="protein sequence ID" value="MCP2272401.1"/>
    <property type="molecule type" value="Genomic_DNA"/>
</dbReference>
<keyword evidence="2" id="KW-1185">Reference proteome</keyword>
<sequence length="227" mass="23106">MLALSAVVGCAAPEEEPATTLAEFGVRPVALITGDALGEVFPETAGQVLCGAVRWGEVVGPVDATVTVAGACVLRGGDRVVTVRLGGPGLDLGATSVNVTVEPEDAALRERALAALRPVLTGPSNLDGAKLVDLPKPVRTERLCALLAAEKGDGKCTAGRNEVGLEASLYSVSSYNEHVGGRPALVTGSAVFVRVHPDVPVDLRVSGEGARELAETVVPKLKEAASG</sequence>
<name>A0ABT1IJM2_9PSEU</name>
<evidence type="ECO:0000313" key="1">
    <source>
        <dbReference type="EMBL" id="MCP2272401.1"/>
    </source>
</evidence>
<accession>A0ABT1IJM2</accession>
<organism evidence="1 2">
    <name type="scientific">Actinokineospora diospyrosa</name>
    <dbReference type="NCBI Taxonomy" id="103728"/>
    <lineage>
        <taxon>Bacteria</taxon>
        <taxon>Bacillati</taxon>
        <taxon>Actinomycetota</taxon>
        <taxon>Actinomycetes</taxon>
        <taxon>Pseudonocardiales</taxon>
        <taxon>Pseudonocardiaceae</taxon>
        <taxon>Actinokineospora</taxon>
    </lineage>
</organism>
<evidence type="ECO:0008006" key="3">
    <source>
        <dbReference type="Google" id="ProtNLM"/>
    </source>
</evidence>
<evidence type="ECO:0000313" key="2">
    <source>
        <dbReference type="Proteomes" id="UP001205185"/>
    </source>
</evidence>
<reference evidence="1 2" key="1">
    <citation type="submission" date="2022-06" db="EMBL/GenBank/DDBJ databases">
        <title>Genomic Encyclopedia of Archaeal and Bacterial Type Strains, Phase II (KMG-II): from individual species to whole genera.</title>
        <authorList>
            <person name="Goeker M."/>
        </authorList>
    </citation>
    <scope>NUCLEOTIDE SEQUENCE [LARGE SCALE GENOMIC DNA]</scope>
    <source>
        <strain evidence="1 2">DSM 44255</strain>
    </source>
</reference>
<comment type="caution">
    <text evidence="1">The sequence shown here is derived from an EMBL/GenBank/DDBJ whole genome shotgun (WGS) entry which is preliminary data.</text>
</comment>
<proteinExistence type="predicted"/>
<protein>
    <recommendedName>
        <fullName evidence="3">DUF5642 domain-containing protein</fullName>
    </recommendedName>
</protein>
<gene>
    <name evidence="1" type="ORF">LV75_004927</name>
</gene>